<comment type="caution">
    <text evidence="3">The sequence shown here is derived from an EMBL/GenBank/DDBJ whole genome shotgun (WGS) entry which is preliminary data.</text>
</comment>
<dbReference type="Pfam" id="PF18821">
    <property type="entry name" value="LPD7"/>
    <property type="match status" value="1"/>
</dbReference>
<evidence type="ECO:0000313" key="3">
    <source>
        <dbReference type="EMBL" id="KPX78768.1"/>
    </source>
</evidence>
<reference evidence="3 4" key="1">
    <citation type="submission" date="2015-09" db="EMBL/GenBank/DDBJ databases">
        <title>Genome announcement of multiple Pseudomonas syringae strains.</title>
        <authorList>
            <person name="Thakur S."/>
            <person name="Wang P.W."/>
            <person name="Gong Y."/>
            <person name="Weir B.S."/>
            <person name="Guttman D.S."/>
        </authorList>
    </citation>
    <scope>NUCLEOTIDE SEQUENCE [LARGE SCALE GENOMIC DNA]</scope>
    <source>
        <strain evidence="3 4">ICMP6289</strain>
    </source>
</reference>
<evidence type="ECO:0000256" key="1">
    <source>
        <dbReference type="SAM" id="MobiDB-lite"/>
    </source>
</evidence>
<proteinExistence type="predicted"/>
<keyword evidence="4" id="KW-1185">Reference proteome</keyword>
<evidence type="ECO:0000313" key="4">
    <source>
        <dbReference type="Proteomes" id="UP000050455"/>
    </source>
</evidence>
<dbReference type="RefSeq" id="WP_054991810.1">
    <property type="nucleotide sequence ID" value="NZ_LJQT01000494.1"/>
</dbReference>
<organism evidence="3 4">
    <name type="scientific">Pseudomonas meliae</name>
    <dbReference type="NCBI Taxonomy" id="86176"/>
    <lineage>
        <taxon>Bacteria</taxon>
        <taxon>Pseudomonadati</taxon>
        <taxon>Pseudomonadota</taxon>
        <taxon>Gammaproteobacteria</taxon>
        <taxon>Pseudomonadales</taxon>
        <taxon>Pseudomonadaceae</taxon>
        <taxon>Pseudomonas</taxon>
    </lineage>
</organism>
<dbReference type="PATRIC" id="fig|86176.4.peg.3708"/>
<accession>A0A0P9TXF1</accession>
<gene>
    <name evidence="3" type="ORF">ALO64_03316</name>
</gene>
<name>A0A0P9TXF1_9PSED</name>
<feature type="compositionally biased region" description="Pro residues" evidence="1">
    <location>
        <begin position="252"/>
        <end position="262"/>
    </location>
</feature>
<dbReference type="AlphaFoldDB" id="A0A0P9TXF1"/>
<feature type="region of interest" description="Disordered" evidence="1">
    <location>
        <begin position="251"/>
        <end position="301"/>
    </location>
</feature>
<dbReference type="Proteomes" id="UP000050455">
    <property type="component" value="Unassembled WGS sequence"/>
</dbReference>
<sequence length="541" mass="60260">MSEETEALMQEFRQSVYERLNSPQALEASPREAIERRAKAYQAWLDSQPSEDEAAALPTALVRHWVAADLSSWRSIDANDTGDATAAVYRNIFVHDTYAELLKELDQALYSEIISRHGSDAGSGNGFSRGDTDRDQENDDQIAKIDISELLKAITYKERRDGSVIYSLNEKPIFIDHGNQLLMVAEAKDDEMAILAGLYMAKQKFGGSIELTGSEEFKRRAIEVLIKHNVPVELNNPAQEAIRREILGLPPIEAPPEKPVPPAQTSEPTKDSTGDMGKATSQATSSTEESATNEEPPVNVREGVIVDFGPAPYLFDKKQSKSFYVKLRNSDGEERDTWGVDLARVFRENQIEVGDKVTLNNLGRKQVTVEVPVRGADGRIERYEDKTVHRNEWEAVLLGKMELDDQGPIAEPLSPEELTVSGCDARFAASIGLPGDINDYPDLLPYRAEDHALAVMWDHDRSEEGLKTIENLMSEPKYRAAFQAKLEGEVSKLNAHFRNQLEGSEGYAIAHELLADAEKRFGPLPEAGSDAFNRIFQLETK</sequence>
<dbReference type="EMBL" id="LJQT01000494">
    <property type="protein sequence ID" value="KPX78768.1"/>
    <property type="molecule type" value="Genomic_DNA"/>
</dbReference>
<feature type="domain" description="Large polyvalent protein-associated" evidence="2">
    <location>
        <begin position="154"/>
        <end position="245"/>
    </location>
</feature>
<evidence type="ECO:0000259" key="2">
    <source>
        <dbReference type="Pfam" id="PF18821"/>
    </source>
</evidence>
<protein>
    <recommendedName>
        <fullName evidence="2">Large polyvalent protein-associated domain-containing protein</fullName>
    </recommendedName>
</protein>
<dbReference type="InterPro" id="IPR040677">
    <property type="entry name" value="LPD7"/>
</dbReference>
<feature type="compositionally biased region" description="Low complexity" evidence="1">
    <location>
        <begin position="279"/>
        <end position="295"/>
    </location>
</feature>